<keyword evidence="3" id="KW-1185">Reference proteome</keyword>
<dbReference type="Proteomes" id="UP000809529">
    <property type="component" value="Unassembled WGS sequence"/>
</dbReference>
<proteinExistence type="predicted"/>
<dbReference type="EMBL" id="JAAEBW010000022">
    <property type="protein sequence ID" value="MBM1197991.1"/>
    <property type="molecule type" value="Genomic_DNA"/>
</dbReference>
<dbReference type="Gene3D" id="2.180.10.10">
    <property type="entry name" value="RHS repeat-associated core"/>
    <property type="match status" value="1"/>
</dbReference>
<sequence>MSSLHHHTPSLTAIDPRGLSVRSVGYYRKASQEVPQSRIHQSLYGANGFLSQQWDPRLGSLRGTARRASPPNQRVISSLSGQPLRIDSVDSGWRIALFGSALQPLELWNARGAYQHFEYDTQSRPKVIHEQRSDEPMARCIERFVYAHTDDDDAKGNRCGRLIRHDDPSGSVLHEEYALSGVVTLQSRRFCLTPEKVDWPEESSLRDQQLEPERYSTTWHYNALGDVIEQLDAQGNKQQIDYGVAGQQASVYLRLKSGKRTLLVDQLTYNAAGQVTAEHAGNGVVTVATYSESDGQLQRLAAYRKGTRRAMLQDLAYSYDRVGNVLSILDNAQPTTWANNSTIEALNTFTYDTLYQLIKATGRENAHHAGGRTLPAALLPGSADPTLLRNYSRHYHYDAGANLVQMQHVPSSGQGYTQRLSVAQNSNRAQWVVDPASPASHSDFDPCGNLLALTRGQAMDWNVRNQLQRVTNVQRDEGEDDDETYYYDGQGLRTIKRRVSRAKALKHVSEVRYLPGLELQRNQVTGEQLSVSTLQAGRSSVRALKWAQGLPQGVEDEQLRFSVSDHLGSAVLELDEQAALLSHECFYPFGATAWRAANSVFEATLKTRRYSGKERDATGLYYYGFRYYAPWLHRWVSADPAGDVDGLNRYAMVGNNPMSRVDRSGLQDEIPQGYRVIAGLSLIVLFALLGFVLGAFFDAAVSGASVGALSMSVLFVLNRLQEFIAPEQQPLLSQSEAQAEEIEFASDVTNDALKLAQQGGLSNAETVKLVNFFYNRRSSADLGLTMAIHPTASGDIYGYVGPIATKNSLLTAVSTGRPPSQKLRQLGVHSVLLRARNVSQAPSTSALGGSGAHEVVPLTKLSRQRLQKQAAHLPSSEPQTSAQALTEEPAAISVDDSAVAHLLVGAEGRSIALAISHVRQGRFRAVNWHQHADALWSADLHGYRRTRGRGAYRLMFERLGGNRYRVAGIRNPH</sequence>
<evidence type="ECO:0000313" key="3">
    <source>
        <dbReference type="Proteomes" id="UP000809529"/>
    </source>
</evidence>
<gene>
    <name evidence="2" type="ORF">GYN02_22760</name>
</gene>
<name>A0ABS1ZPR6_9PSED</name>
<dbReference type="PANTHER" id="PTHR32305:SF15">
    <property type="entry name" value="PROTEIN RHSA-RELATED"/>
    <property type="match status" value="1"/>
</dbReference>
<evidence type="ECO:0000256" key="1">
    <source>
        <dbReference type="SAM" id="MobiDB-lite"/>
    </source>
</evidence>
<dbReference type="PANTHER" id="PTHR32305">
    <property type="match status" value="1"/>
</dbReference>
<organism evidence="2 3">
    <name type="scientific">Pseudomonas weihenstephanensis</name>
    <dbReference type="NCBI Taxonomy" id="1608994"/>
    <lineage>
        <taxon>Bacteria</taxon>
        <taxon>Pseudomonadati</taxon>
        <taxon>Pseudomonadota</taxon>
        <taxon>Gammaproteobacteria</taxon>
        <taxon>Pseudomonadales</taxon>
        <taxon>Pseudomonadaceae</taxon>
        <taxon>Pseudomonas</taxon>
    </lineage>
</organism>
<dbReference type="InterPro" id="IPR050708">
    <property type="entry name" value="T6SS_VgrG/RHS"/>
</dbReference>
<comment type="caution">
    <text evidence="2">The sequence shown here is derived from an EMBL/GenBank/DDBJ whole genome shotgun (WGS) entry which is preliminary data.</text>
</comment>
<evidence type="ECO:0000313" key="2">
    <source>
        <dbReference type="EMBL" id="MBM1197991.1"/>
    </source>
</evidence>
<protein>
    <submittedName>
        <fullName evidence="2">RHS repeat-associated core domain-containing protein</fullName>
    </submittedName>
</protein>
<dbReference type="NCBIfam" id="TIGR03696">
    <property type="entry name" value="Rhs_assc_core"/>
    <property type="match status" value="1"/>
</dbReference>
<reference evidence="2 3" key="1">
    <citation type="submission" date="2020-01" db="EMBL/GenBank/DDBJ databases">
        <title>Comparative genomics of meat spoilage bacteria.</title>
        <authorList>
            <person name="Hilgarth M."/>
            <person name="Vogel R.F."/>
        </authorList>
    </citation>
    <scope>NUCLEOTIDE SEQUENCE [LARGE SCALE GENOMIC DNA]</scope>
    <source>
        <strain evidence="2 3">TMW2.2077</strain>
    </source>
</reference>
<accession>A0ABS1ZPR6</accession>
<feature type="region of interest" description="Disordered" evidence="1">
    <location>
        <begin position="866"/>
        <end position="887"/>
    </location>
</feature>
<dbReference type="InterPro" id="IPR022385">
    <property type="entry name" value="Rhs_assc_core"/>
</dbReference>
<dbReference type="RefSeq" id="WP_203304017.1">
    <property type="nucleotide sequence ID" value="NZ_JAAEBW010000022.1"/>
</dbReference>